<organism evidence="4 5">
    <name type="scientific">Neurospora intermedia</name>
    <dbReference type="NCBI Taxonomy" id="5142"/>
    <lineage>
        <taxon>Eukaryota</taxon>
        <taxon>Fungi</taxon>
        <taxon>Dikarya</taxon>
        <taxon>Ascomycota</taxon>
        <taxon>Pezizomycotina</taxon>
        <taxon>Sordariomycetes</taxon>
        <taxon>Sordariomycetidae</taxon>
        <taxon>Sordariales</taxon>
        <taxon>Sordariaceae</taxon>
        <taxon>Neurospora</taxon>
    </lineage>
</organism>
<gene>
    <name evidence="4" type="ORF">QR685DRAFT_170578</name>
</gene>
<dbReference type="SUPFAM" id="SSF52743">
    <property type="entry name" value="Subtilisin-like"/>
    <property type="match status" value="1"/>
</dbReference>
<feature type="signal peptide" evidence="3">
    <location>
        <begin position="1"/>
        <end position="19"/>
    </location>
</feature>
<keyword evidence="5" id="KW-1185">Reference proteome</keyword>
<dbReference type="Proteomes" id="UP001451303">
    <property type="component" value="Unassembled WGS sequence"/>
</dbReference>
<reference evidence="4 5" key="1">
    <citation type="submission" date="2023-09" db="EMBL/GenBank/DDBJ databases">
        <title>Multi-omics analysis of a traditional fermented food reveals byproduct-associated fungal strains for waste-to-food upcycling.</title>
        <authorList>
            <consortium name="Lawrence Berkeley National Laboratory"/>
            <person name="Rekdal V.M."/>
            <person name="Villalobos-Escobedo J.M."/>
            <person name="Rodriguez-Valeron N."/>
            <person name="Garcia M.O."/>
            <person name="Vasquez D.P."/>
            <person name="Damayanti I."/>
            <person name="Sorensen P.M."/>
            <person name="Baidoo E.E."/>
            <person name="De Carvalho A.C."/>
            <person name="Riley R."/>
            <person name="Lipzen A."/>
            <person name="He G."/>
            <person name="Yan M."/>
            <person name="Haridas S."/>
            <person name="Daum C."/>
            <person name="Yoshinaga Y."/>
            <person name="Ng V."/>
            <person name="Grigoriev I.V."/>
            <person name="Munk R."/>
            <person name="Nuraida L."/>
            <person name="Wijaya C.H."/>
            <person name="Morales P.-C."/>
            <person name="Keasling J.D."/>
        </authorList>
    </citation>
    <scope>NUCLEOTIDE SEQUENCE [LARGE SCALE GENOMIC DNA]</scope>
    <source>
        <strain evidence="4 5">FGSC 2613</strain>
    </source>
</reference>
<comment type="caution">
    <text evidence="2">Lacks conserved residue(s) required for the propagation of feature annotation.</text>
</comment>
<keyword evidence="3" id="KW-0732">Signal</keyword>
<evidence type="ECO:0008006" key="6">
    <source>
        <dbReference type="Google" id="ProtNLM"/>
    </source>
</evidence>
<dbReference type="EMBL" id="JAVLET010000002">
    <property type="protein sequence ID" value="KAL0473307.1"/>
    <property type="molecule type" value="Genomic_DNA"/>
</dbReference>
<accession>A0ABR3DLS8</accession>
<feature type="chain" id="PRO_5047404248" description="Peptidase S8/S53 domain-containing protein" evidence="3">
    <location>
        <begin position="20"/>
        <end position="233"/>
    </location>
</feature>
<evidence type="ECO:0000313" key="4">
    <source>
        <dbReference type="EMBL" id="KAL0473307.1"/>
    </source>
</evidence>
<comment type="caution">
    <text evidence="4">The sequence shown here is derived from an EMBL/GenBank/DDBJ whole genome shotgun (WGS) entry which is preliminary data.</text>
</comment>
<dbReference type="InterPro" id="IPR036852">
    <property type="entry name" value="Peptidase_S8/S53_dom_sf"/>
</dbReference>
<keyword evidence="1" id="KW-0378">Hydrolase</keyword>
<evidence type="ECO:0000256" key="3">
    <source>
        <dbReference type="SAM" id="SignalP"/>
    </source>
</evidence>
<dbReference type="PROSITE" id="PS00136">
    <property type="entry name" value="SUBTILASE_ASP"/>
    <property type="match status" value="1"/>
</dbReference>
<evidence type="ECO:0000313" key="5">
    <source>
        <dbReference type="Proteomes" id="UP001451303"/>
    </source>
</evidence>
<dbReference type="Gene3D" id="3.40.50.200">
    <property type="entry name" value="Peptidase S8/S53 domain"/>
    <property type="match status" value="1"/>
</dbReference>
<evidence type="ECO:0000256" key="1">
    <source>
        <dbReference type="ARBA" id="ARBA00022801"/>
    </source>
</evidence>
<proteinExistence type="inferred from homology"/>
<name>A0ABR3DLS8_NEUIN</name>
<evidence type="ECO:0000256" key="2">
    <source>
        <dbReference type="PROSITE-ProRule" id="PRU01240"/>
    </source>
</evidence>
<dbReference type="PROSITE" id="PS51892">
    <property type="entry name" value="SUBTILASE"/>
    <property type="match status" value="1"/>
</dbReference>
<dbReference type="InterPro" id="IPR023827">
    <property type="entry name" value="Peptidase_S8_Asp-AS"/>
</dbReference>
<sequence>MVRLGLATTLLAAASFAQAAHQKAPAVVPGAYIVEYEDSHDPTSILASIKGDATIRKDIRHELFKGASFQFKDLNKADDLASKIAAMSGVKTLHPVRRYSVPEHTVHSTGSAVQEVVAKRDTGNDTFTPHLMTQVNKFRDSGITGKGIKIAVIDTGIDYLHPALGGCFGPGCLVSYGTDLVGDDFNGSNTPVPDSDPIDGCRRGMRKGGWWQSANIISWMGSTCIGSIMRECG</sequence>
<comment type="similarity">
    <text evidence="2">Belongs to the peptidase S8 family.</text>
</comment>
<protein>
    <recommendedName>
        <fullName evidence="6">Peptidase S8/S53 domain-containing protein</fullName>
    </recommendedName>
</protein>